<dbReference type="Pfam" id="PF00364">
    <property type="entry name" value="Biotin_lipoyl"/>
    <property type="match status" value="1"/>
</dbReference>
<dbReference type="InterPro" id="IPR036625">
    <property type="entry name" value="E3-bd_dom_sf"/>
</dbReference>
<dbReference type="Gene3D" id="4.10.320.10">
    <property type="entry name" value="E3-binding domain"/>
    <property type="match status" value="1"/>
</dbReference>
<dbReference type="PANTHER" id="PTHR43178:SF5">
    <property type="entry name" value="LIPOAMIDE ACYLTRANSFERASE COMPONENT OF BRANCHED-CHAIN ALPHA-KETO ACID DEHYDROGENASE COMPLEX, MITOCHONDRIAL"/>
    <property type="match status" value="1"/>
</dbReference>
<dbReference type="EC" id="2.3.1.-" evidence="6"/>
<dbReference type="Gene3D" id="2.40.50.100">
    <property type="match status" value="1"/>
</dbReference>
<evidence type="ECO:0000256" key="4">
    <source>
        <dbReference type="ARBA" id="ARBA00022823"/>
    </source>
</evidence>
<feature type="domain" description="Peripheral subunit-binding (PSBD)" evidence="9">
    <location>
        <begin position="154"/>
        <end position="191"/>
    </location>
</feature>
<dbReference type="SUPFAM" id="SSF52777">
    <property type="entry name" value="CoA-dependent acyltransferases"/>
    <property type="match status" value="1"/>
</dbReference>
<dbReference type="InterPro" id="IPR050743">
    <property type="entry name" value="2-oxoacid_DH_E2_comp"/>
</dbReference>
<evidence type="ECO:0000256" key="6">
    <source>
        <dbReference type="RuleBase" id="RU003423"/>
    </source>
</evidence>
<dbReference type="Pfam" id="PF00198">
    <property type="entry name" value="2-oxoacid_dh"/>
    <property type="match status" value="1"/>
</dbReference>
<evidence type="ECO:0000313" key="10">
    <source>
        <dbReference type="EMBL" id="MCS5735268.1"/>
    </source>
</evidence>
<comment type="cofactor">
    <cofactor evidence="1 6">
        <name>(R)-lipoate</name>
        <dbReference type="ChEBI" id="CHEBI:83088"/>
    </cofactor>
</comment>
<name>A0ABT2H5Q8_9MICO</name>
<accession>A0ABT2H5Q8</accession>
<dbReference type="PROSITE" id="PS50968">
    <property type="entry name" value="BIOTINYL_LIPOYL"/>
    <property type="match status" value="1"/>
</dbReference>
<dbReference type="PROSITE" id="PS00189">
    <property type="entry name" value="LIPOYL"/>
    <property type="match status" value="1"/>
</dbReference>
<dbReference type="InterPro" id="IPR001078">
    <property type="entry name" value="2-oxoacid_DH_actylTfrase"/>
</dbReference>
<evidence type="ECO:0000313" key="11">
    <source>
        <dbReference type="Proteomes" id="UP001165586"/>
    </source>
</evidence>
<evidence type="ECO:0000256" key="7">
    <source>
        <dbReference type="SAM" id="MobiDB-lite"/>
    </source>
</evidence>
<keyword evidence="5 6" id="KW-0012">Acyltransferase</keyword>
<dbReference type="CDD" id="cd06849">
    <property type="entry name" value="lipoyl_domain"/>
    <property type="match status" value="1"/>
</dbReference>
<dbReference type="InterPro" id="IPR000089">
    <property type="entry name" value="Biotin_lipoyl"/>
</dbReference>
<evidence type="ECO:0000256" key="2">
    <source>
        <dbReference type="ARBA" id="ARBA00007317"/>
    </source>
</evidence>
<dbReference type="InterPro" id="IPR003016">
    <property type="entry name" value="2-oxoA_DH_lipoyl-BS"/>
</dbReference>
<evidence type="ECO:0000259" key="9">
    <source>
        <dbReference type="PROSITE" id="PS51826"/>
    </source>
</evidence>
<dbReference type="EMBL" id="JANLCJ010000006">
    <property type="protein sequence ID" value="MCS5735268.1"/>
    <property type="molecule type" value="Genomic_DNA"/>
</dbReference>
<feature type="region of interest" description="Disordered" evidence="7">
    <location>
        <begin position="196"/>
        <end position="216"/>
    </location>
</feature>
<dbReference type="PROSITE" id="PS51826">
    <property type="entry name" value="PSBD"/>
    <property type="match status" value="1"/>
</dbReference>
<evidence type="ECO:0000259" key="8">
    <source>
        <dbReference type="PROSITE" id="PS50968"/>
    </source>
</evidence>
<dbReference type="InterPro" id="IPR004167">
    <property type="entry name" value="PSBD"/>
</dbReference>
<dbReference type="Pfam" id="PF02817">
    <property type="entry name" value="E3_binding"/>
    <property type="match status" value="1"/>
</dbReference>
<keyword evidence="11" id="KW-1185">Reference proteome</keyword>
<comment type="caution">
    <text evidence="10">The sequence shown here is derived from an EMBL/GenBank/DDBJ whole genome shotgun (WGS) entry which is preliminary data.</text>
</comment>
<evidence type="ECO:0000256" key="3">
    <source>
        <dbReference type="ARBA" id="ARBA00022679"/>
    </source>
</evidence>
<keyword evidence="3 6" id="KW-0808">Transferase</keyword>
<dbReference type="PANTHER" id="PTHR43178">
    <property type="entry name" value="DIHYDROLIPOAMIDE ACETYLTRANSFERASE COMPONENT OF PYRUVATE DEHYDROGENASE COMPLEX"/>
    <property type="match status" value="1"/>
</dbReference>
<feature type="region of interest" description="Disordered" evidence="7">
    <location>
        <begin position="84"/>
        <end position="112"/>
    </location>
</feature>
<dbReference type="SUPFAM" id="SSF47005">
    <property type="entry name" value="Peripheral subunit-binding domain of 2-oxo acid dehydrogenase complex"/>
    <property type="match status" value="1"/>
</dbReference>
<organism evidence="10 11">
    <name type="scientific">Herbiconiux daphne</name>
    <dbReference type="NCBI Taxonomy" id="2970914"/>
    <lineage>
        <taxon>Bacteria</taxon>
        <taxon>Bacillati</taxon>
        <taxon>Actinomycetota</taxon>
        <taxon>Actinomycetes</taxon>
        <taxon>Micrococcales</taxon>
        <taxon>Microbacteriaceae</taxon>
        <taxon>Herbiconiux</taxon>
    </lineage>
</organism>
<evidence type="ECO:0000256" key="1">
    <source>
        <dbReference type="ARBA" id="ARBA00001938"/>
    </source>
</evidence>
<dbReference type="Proteomes" id="UP001165586">
    <property type="component" value="Unassembled WGS sequence"/>
</dbReference>
<sequence length="471" mass="47078">MSIDVRVPTTGNAGEDAVIVDWNVSVGSQVHAGDVLVTLETAKATIEVEAPAGGEILAIKFEPGDEVPEHEVLAVLGEAGEVLGGSSPGPVSAGPGADADDPGATAPATPTPAVSVQAAAAGEAPTSTFSAETATATATATDAAASASPVARVKASPRARILADRNDVDLATVAGTGPGGRIIIADVLAARTRAQARAESPAPAGETSAGNSFASPGAAAPIAGATTTADPDNAPAISSAANAGAAADFTLVPVRGARKVTAQRMTESLQNSAQVTLTRYADATAMLAYVARLRSVTDDRGLPKIGVNDIVLFATARAVAKHPEANSTFDWDGIRQYHSVDLGFAVDTGAALLVPVIAGADRLSLADLGAAARAAIEKSRAGRLTTAEMSGGTFTVSNLGSLGVHWFTPVLNPPQSCILGVGAAHRTHPDAPSLLPLSLTFDHRALDGAAAAGVLADIARAIETVDVLSAF</sequence>
<dbReference type="InterPro" id="IPR023213">
    <property type="entry name" value="CAT-like_dom_sf"/>
</dbReference>
<dbReference type="RefSeq" id="WP_259540197.1">
    <property type="nucleotide sequence ID" value="NZ_JANLCJ010000006.1"/>
</dbReference>
<dbReference type="SUPFAM" id="SSF51230">
    <property type="entry name" value="Single hybrid motif"/>
    <property type="match status" value="1"/>
</dbReference>
<gene>
    <name evidence="10" type="ORF">N1032_16085</name>
</gene>
<feature type="compositionally biased region" description="Low complexity" evidence="7">
    <location>
        <begin position="88"/>
        <end position="112"/>
    </location>
</feature>
<protein>
    <recommendedName>
        <fullName evidence="6">Dihydrolipoamide acetyltransferase component of pyruvate dehydrogenase complex</fullName>
        <ecNumber evidence="6">2.3.1.-</ecNumber>
    </recommendedName>
</protein>
<proteinExistence type="inferred from homology"/>
<keyword evidence="4 6" id="KW-0450">Lipoyl</keyword>
<comment type="similarity">
    <text evidence="2 6">Belongs to the 2-oxoacid dehydrogenase family.</text>
</comment>
<feature type="domain" description="Lipoyl-binding" evidence="8">
    <location>
        <begin position="2"/>
        <end position="77"/>
    </location>
</feature>
<dbReference type="InterPro" id="IPR011053">
    <property type="entry name" value="Single_hybrid_motif"/>
</dbReference>
<reference evidence="10" key="1">
    <citation type="submission" date="2022-08" db="EMBL/GenBank/DDBJ databases">
        <authorList>
            <person name="Deng Y."/>
            <person name="Han X.-F."/>
            <person name="Zhang Y.-Q."/>
        </authorList>
    </citation>
    <scope>NUCLEOTIDE SEQUENCE</scope>
    <source>
        <strain evidence="10">CPCC 203386</strain>
    </source>
</reference>
<dbReference type="Gene3D" id="3.30.559.10">
    <property type="entry name" value="Chloramphenicol acetyltransferase-like domain"/>
    <property type="match status" value="1"/>
</dbReference>
<evidence type="ECO:0000256" key="5">
    <source>
        <dbReference type="ARBA" id="ARBA00023315"/>
    </source>
</evidence>